<protein>
    <submittedName>
        <fullName evidence="2">Uncharacterized protein</fullName>
    </submittedName>
</protein>
<evidence type="ECO:0000256" key="1">
    <source>
        <dbReference type="SAM" id="MobiDB-lite"/>
    </source>
</evidence>
<proteinExistence type="predicted"/>
<sequence>MSNPEELTITTVDKYPSSLSSSSSAEDEIISKNSSTDKRSSSHRKRYLSSWENDPASFYSSYVYDSLGTKQIKYSCWLYKKSNENDGSVMLGCRLCEQYRMIKNKNGKENTWATKGFNVLALDKIKEHRVNEKHKEAEELELQRTSMNQPDWISTRTIILSRQEESIKNLMYSCIYLCQSDHPLNSFIPLCDLLEKTGVKLLPADVNGVSYRNDCAALSFLQHIASVLHQDLLQKLSKSPVLGFMMDESTSRSIEKNCIVYVRYLEDFEPRTSFYGIVNMEGNGSADNIVKRINKLWERDGLKKSKSCWLAADNASTFTGIHDGVAAKLKKQYDMPCLELSTCVAHSYALVGKQSGQYLDDDGKIKIRPFIANFENLLGKIYSFFSRSTSRQHKLKQWYNFLTMPELKFKKLFDIRWLSIRDSLKSIMNNMKPGNQALLAFLEHTSYDLDVTKSERNNAAELLMEILDDRFLFVLHFHFDLHECVSGELTKIMQKDDLSYKVLMDKIADKKEMLVSWTKESNGTYPWGPSLAEYINLTDTTDVFGAFKIRSKESRDDLKKECCLHIERLLQEVEQRFPVSELHRCLSYLFDPIMIEENQYLLNDATFGRRELQYLRRKYEKLSDFDSNNVQTEWESFKSLIINFIVIKTSNDSPALFWKKFIALKSTTNQYFFEQYKNILMLLSIYLIFPLNSTECERGYSAANRIQTIARSRITNETLECLLTVRLLLTNDIRSIRCHHIVEEAFKSWNNPESSRRLNRMQLMIDVPDDYEPSRQVRPMVKKRKLLNCATTYSGNSNRPKKPRANSIKCANGCGRTISSDDPMQVNAILCCHQHEEYNWVDEEDSCRRRLCNFCRIKLAAPTETSVWFCEDHRDIHEETEETIIS</sequence>
<dbReference type="AlphaFoldDB" id="A0A818G5Z0"/>
<evidence type="ECO:0000313" key="2">
    <source>
        <dbReference type="EMBL" id="CAF3484716.1"/>
    </source>
</evidence>
<feature type="region of interest" description="Disordered" evidence="1">
    <location>
        <begin position="1"/>
        <end position="43"/>
    </location>
</feature>
<gene>
    <name evidence="3" type="ORF">GRG538_LOCUS18037</name>
    <name evidence="2" type="ORF">KIK155_LOCUS14739</name>
</gene>
<evidence type="ECO:0000313" key="4">
    <source>
        <dbReference type="Proteomes" id="UP000663865"/>
    </source>
</evidence>
<accession>A0A818G5Z0</accession>
<dbReference type="PANTHER" id="PTHR46880:SF5">
    <property type="entry name" value="DUF4371 DOMAIN-CONTAINING PROTEIN"/>
    <property type="match status" value="1"/>
</dbReference>
<organism evidence="2 4">
    <name type="scientific">Rotaria socialis</name>
    <dbReference type="NCBI Taxonomy" id="392032"/>
    <lineage>
        <taxon>Eukaryota</taxon>
        <taxon>Metazoa</taxon>
        <taxon>Spiralia</taxon>
        <taxon>Gnathifera</taxon>
        <taxon>Rotifera</taxon>
        <taxon>Eurotatoria</taxon>
        <taxon>Bdelloidea</taxon>
        <taxon>Philodinida</taxon>
        <taxon>Philodinidae</taxon>
        <taxon>Rotaria</taxon>
    </lineage>
</organism>
<feature type="compositionally biased region" description="Polar residues" evidence="1">
    <location>
        <begin position="1"/>
        <end position="11"/>
    </location>
</feature>
<dbReference type="PANTHER" id="PTHR46880">
    <property type="entry name" value="RAS-ASSOCIATING DOMAIN-CONTAINING PROTEIN"/>
    <property type="match status" value="1"/>
</dbReference>
<reference evidence="2" key="1">
    <citation type="submission" date="2021-02" db="EMBL/GenBank/DDBJ databases">
        <authorList>
            <person name="Nowell W R."/>
        </authorList>
    </citation>
    <scope>NUCLEOTIDE SEQUENCE</scope>
</reference>
<dbReference type="EMBL" id="CAJNYT010002953">
    <property type="protein sequence ID" value="CAF3508344.1"/>
    <property type="molecule type" value="Genomic_DNA"/>
</dbReference>
<comment type="caution">
    <text evidence="2">The sequence shown here is derived from an EMBL/GenBank/DDBJ whole genome shotgun (WGS) entry which is preliminary data.</text>
</comment>
<dbReference type="Proteomes" id="UP000663865">
    <property type="component" value="Unassembled WGS sequence"/>
</dbReference>
<name>A0A818G5Z0_9BILA</name>
<dbReference type="Proteomes" id="UP000663872">
    <property type="component" value="Unassembled WGS sequence"/>
</dbReference>
<dbReference type="SUPFAM" id="SSF53098">
    <property type="entry name" value="Ribonuclease H-like"/>
    <property type="match status" value="1"/>
</dbReference>
<dbReference type="InterPro" id="IPR012337">
    <property type="entry name" value="RNaseH-like_sf"/>
</dbReference>
<evidence type="ECO:0000313" key="3">
    <source>
        <dbReference type="EMBL" id="CAF3508344.1"/>
    </source>
</evidence>
<dbReference type="EMBL" id="CAJNYV010002507">
    <property type="protein sequence ID" value="CAF3484716.1"/>
    <property type="molecule type" value="Genomic_DNA"/>
</dbReference>